<dbReference type="AlphaFoldDB" id="A0A9W9VSS4"/>
<comment type="caution">
    <text evidence="1">The sequence shown here is derived from an EMBL/GenBank/DDBJ whole genome shotgun (WGS) entry which is preliminary data.</text>
</comment>
<organism evidence="1 2">
    <name type="scientific">Penicillium cosmopolitanum</name>
    <dbReference type="NCBI Taxonomy" id="1131564"/>
    <lineage>
        <taxon>Eukaryota</taxon>
        <taxon>Fungi</taxon>
        <taxon>Dikarya</taxon>
        <taxon>Ascomycota</taxon>
        <taxon>Pezizomycotina</taxon>
        <taxon>Eurotiomycetes</taxon>
        <taxon>Eurotiomycetidae</taxon>
        <taxon>Eurotiales</taxon>
        <taxon>Aspergillaceae</taxon>
        <taxon>Penicillium</taxon>
    </lineage>
</organism>
<evidence type="ECO:0000313" key="1">
    <source>
        <dbReference type="EMBL" id="KAJ5388681.1"/>
    </source>
</evidence>
<reference evidence="1" key="2">
    <citation type="journal article" date="2023" name="IMA Fungus">
        <title>Comparative genomic study of the Penicillium genus elucidates a diverse pangenome and 15 lateral gene transfer events.</title>
        <authorList>
            <person name="Petersen C."/>
            <person name="Sorensen T."/>
            <person name="Nielsen M.R."/>
            <person name="Sondergaard T.E."/>
            <person name="Sorensen J.L."/>
            <person name="Fitzpatrick D.A."/>
            <person name="Frisvad J.C."/>
            <person name="Nielsen K.L."/>
        </authorList>
    </citation>
    <scope>NUCLEOTIDE SEQUENCE</scope>
    <source>
        <strain evidence="1">IBT 29677</strain>
    </source>
</reference>
<dbReference type="InterPro" id="IPR043519">
    <property type="entry name" value="NT_sf"/>
</dbReference>
<protein>
    <submittedName>
        <fullName evidence="1">Uncharacterized protein</fullName>
    </submittedName>
</protein>
<accession>A0A9W9VSS4</accession>
<dbReference type="PANTHER" id="PTHR34822:SF1">
    <property type="entry name" value="GRPB FAMILY PROTEIN"/>
    <property type="match status" value="1"/>
</dbReference>
<reference evidence="1" key="1">
    <citation type="submission" date="2022-12" db="EMBL/GenBank/DDBJ databases">
        <authorList>
            <person name="Petersen C."/>
        </authorList>
    </citation>
    <scope>NUCLEOTIDE SEQUENCE</scope>
    <source>
        <strain evidence="1">IBT 29677</strain>
    </source>
</reference>
<dbReference type="Gene3D" id="3.30.460.10">
    <property type="entry name" value="Beta Polymerase, domain 2"/>
    <property type="match status" value="1"/>
</dbReference>
<dbReference type="OrthoDB" id="630895at2759"/>
<dbReference type="Proteomes" id="UP001147747">
    <property type="component" value="Unassembled WGS sequence"/>
</dbReference>
<dbReference type="GeneID" id="81374839"/>
<keyword evidence="2" id="KW-1185">Reference proteome</keyword>
<name>A0A9W9VSS4_9EURO</name>
<sequence>MPPTVAQIIAPYEYQPEHVERIAFRTVQPPITILEPNPVWPQRFEEVKEQIQNALGDIIIDIAHSGSTSVPGLPAKDIIDIDLSLKDATDERSYVKLLEDAGFRFLLREPRWHQHRFFVENWPGAYHVNLHVWGPDSPEVVRHRIFRDWLLRNPEDVKLYAKVKREAAEQSTIAGDSMMDYTQRKDKTIQDILGRAFRDMGYIQ</sequence>
<proteinExistence type="predicted"/>
<dbReference type="InterPro" id="IPR007344">
    <property type="entry name" value="GrpB/CoaE"/>
</dbReference>
<dbReference type="EMBL" id="JAPZBU010000009">
    <property type="protein sequence ID" value="KAJ5388681.1"/>
    <property type="molecule type" value="Genomic_DNA"/>
</dbReference>
<dbReference type="Pfam" id="PF04229">
    <property type="entry name" value="GrpB"/>
    <property type="match status" value="1"/>
</dbReference>
<dbReference type="RefSeq" id="XP_056486479.1">
    <property type="nucleotide sequence ID" value="XM_056635859.1"/>
</dbReference>
<dbReference type="PANTHER" id="PTHR34822">
    <property type="entry name" value="GRPB DOMAIN PROTEIN (AFU_ORTHOLOGUE AFUA_1G01530)"/>
    <property type="match status" value="1"/>
</dbReference>
<gene>
    <name evidence="1" type="ORF">N7509_011222</name>
</gene>
<evidence type="ECO:0000313" key="2">
    <source>
        <dbReference type="Proteomes" id="UP001147747"/>
    </source>
</evidence>
<dbReference type="SUPFAM" id="SSF81301">
    <property type="entry name" value="Nucleotidyltransferase"/>
    <property type="match status" value="1"/>
</dbReference>